<comment type="subcellular location">
    <subcellularLocation>
        <location evidence="1">Nucleus</location>
    </subcellularLocation>
</comment>
<evidence type="ECO:0000256" key="1">
    <source>
        <dbReference type="ARBA" id="ARBA00004123"/>
    </source>
</evidence>
<dbReference type="EMBL" id="JAATWM020000048">
    <property type="protein sequence ID" value="KAF9870994.1"/>
    <property type="molecule type" value="Genomic_DNA"/>
</dbReference>
<evidence type="ECO:0000256" key="2">
    <source>
        <dbReference type="ARBA" id="ARBA00023242"/>
    </source>
</evidence>
<feature type="region of interest" description="Disordered" evidence="3">
    <location>
        <begin position="158"/>
        <end position="262"/>
    </location>
</feature>
<dbReference type="RefSeq" id="XP_038740455.1">
    <property type="nucleotide sequence ID" value="XM_038894125.1"/>
</dbReference>
<reference evidence="4" key="2">
    <citation type="submission" date="2020-11" db="EMBL/GenBank/DDBJ databases">
        <title>Whole genome sequencing of Colletotrichum sp.</title>
        <authorList>
            <person name="Li H."/>
        </authorList>
    </citation>
    <scope>NUCLEOTIDE SEQUENCE</scope>
    <source>
        <strain evidence="4">CkLH20</strain>
    </source>
</reference>
<evidence type="ECO:0000256" key="3">
    <source>
        <dbReference type="SAM" id="MobiDB-lite"/>
    </source>
</evidence>
<dbReference type="InterPro" id="IPR017956">
    <property type="entry name" value="AT_hook_DNA-bd_motif"/>
</dbReference>
<proteinExistence type="predicted"/>
<dbReference type="InterPro" id="IPR000637">
    <property type="entry name" value="HMGI/Y_DNA-bd_CS"/>
</dbReference>
<reference evidence="4" key="1">
    <citation type="submission" date="2020-03" db="EMBL/GenBank/DDBJ databases">
        <authorList>
            <person name="He L."/>
        </authorList>
    </citation>
    <scope>NUCLEOTIDE SEQUENCE</scope>
    <source>
        <strain evidence="4">CkLH20</strain>
    </source>
</reference>
<name>A0A9P6HV46_9PEZI</name>
<protein>
    <submittedName>
        <fullName evidence="4">Uncharacterized protein</fullName>
    </submittedName>
</protein>
<dbReference type="PRINTS" id="PR00929">
    <property type="entry name" value="ATHOOK"/>
</dbReference>
<accession>A0A9P6HV46</accession>
<dbReference type="AlphaFoldDB" id="A0A9P6HV46"/>
<dbReference type="GeneID" id="62167199"/>
<evidence type="ECO:0000313" key="4">
    <source>
        <dbReference type="EMBL" id="KAF9870994.1"/>
    </source>
</evidence>
<feature type="compositionally biased region" description="Basic and acidic residues" evidence="3">
    <location>
        <begin position="36"/>
        <end position="46"/>
    </location>
</feature>
<sequence>MMDNAASIPDTTDPSVDDPAAMPSPTRKVTGITSHRRIEPPSHEKIDRFELKLSLADGTTEWEPESKKSGGRARSMKYPKTWDVHHAEACRGKIFKSGPRKDYFVVELQVTYVGKPGTEWVEESTVPSNAYKALREEIKEQHGKSWSEWHLHLMGAANWENERASRSPVTAGKRGRGRPRKDKVAIDITPRSVKAIAARSPRTPAAPKTPRPLRSTDEASTPSKRKRPSESDDDEDYSPPQPKKRTVGDVYKGPSRRSQGKP</sequence>
<organism evidence="4 5">
    <name type="scientific">Colletotrichum karsti</name>
    <dbReference type="NCBI Taxonomy" id="1095194"/>
    <lineage>
        <taxon>Eukaryota</taxon>
        <taxon>Fungi</taxon>
        <taxon>Dikarya</taxon>
        <taxon>Ascomycota</taxon>
        <taxon>Pezizomycotina</taxon>
        <taxon>Sordariomycetes</taxon>
        <taxon>Hypocreomycetidae</taxon>
        <taxon>Glomerellales</taxon>
        <taxon>Glomerellaceae</taxon>
        <taxon>Colletotrichum</taxon>
        <taxon>Colletotrichum boninense species complex</taxon>
    </lineage>
</organism>
<dbReference type="Proteomes" id="UP000781932">
    <property type="component" value="Unassembled WGS sequence"/>
</dbReference>
<dbReference type="GO" id="GO:0005634">
    <property type="term" value="C:nucleus"/>
    <property type="evidence" value="ECO:0007669"/>
    <property type="project" value="UniProtKB-SubCell"/>
</dbReference>
<dbReference type="GO" id="GO:0003677">
    <property type="term" value="F:DNA binding"/>
    <property type="evidence" value="ECO:0007669"/>
    <property type="project" value="InterPro"/>
</dbReference>
<gene>
    <name evidence="4" type="ORF">CkaCkLH20_11411</name>
</gene>
<keyword evidence="5" id="KW-1185">Reference proteome</keyword>
<keyword evidence="2" id="KW-0539">Nucleus</keyword>
<evidence type="ECO:0000313" key="5">
    <source>
        <dbReference type="Proteomes" id="UP000781932"/>
    </source>
</evidence>
<dbReference type="PROSITE" id="PS00354">
    <property type="entry name" value="HMGI_Y"/>
    <property type="match status" value="1"/>
</dbReference>
<feature type="region of interest" description="Disordered" evidence="3">
    <location>
        <begin position="1"/>
        <end position="46"/>
    </location>
</feature>
<feature type="compositionally biased region" description="Low complexity" evidence="3">
    <location>
        <begin position="195"/>
        <end position="208"/>
    </location>
</feature>
<comment type="caution">
    <text evidence="4">The sequence shown here is derived from an EMBL/GenBank/DDBJ whole genome shotgun (WGS) entry which is preliminary data.</text>
</comment>
<dbReference type="GO" id="GO:0006355">
    <property type="term" value="P:regulation of DNA-templated transcription"/>
    <property type="evidence" value="ECO:0007669"/>
    <property type="project" value="InterPro"/>
</dbReference>